<feature type="non-terminal residue" evidence="2">
    <location>
        <position position="41"/>
    </location>
</feature>
<protein>
    <submittedName>
        <fullName evidence="2">DUF3492 domain-containing protein</fullName>
    </submittedName>
</protein>
<evidence type="ECO:0000313" key="3">
    <source>
        <dbReference type="Proteomes" id="UP000663992"/>
    </source>
</evidence>
<evidence type="ECO:0000259" key="1">
    <source>
        <dbReference type="Pfam" id="PF11997"/>
    </source>
</evidence>
<organism evidence="2 3">
    <name type="scientific">Bowmanella yangjiangensis</name>
    <dbReference type="NCBI Taxonomy" id="2811230"/>
    <lineage>
        <taxon>Bacteria</taxon>
        <taxon>Pseudomonadati</taxon>
        <taxon>Pseudomonadota</taxon>
        <taxon>Gammaproteobacteria</taxon>
        <taxon>Alteromonadales</taxon>
        <taxon>Alteromonadaceae</taxon>
        <taxon>Bowmanella</taxon>
    </lineage>
</organism>
<feature type="domain" description="DUF3492" evidence="1">
    <location>
        <begin position="14"/>
        <end position="40"/>
    </location>
</feature>
<reference evidence="2 3" key="1">
    <citation type="submission" date="2021-03" db="EMBL/GenBank/DDBJ databases">
        <title>novel species isolated from a fishpond in China.</title>
        <authorList>
            <person name="Lu H."/>
            <person name="Cai Z."/>
        </authorList>
    </citation>
    <scope>NUCLEOTIDE SEQUENCE [LARGE SCALE GENOMIC DNA]</scope>
    <source>
        <strain evidence="2 3">Y57</strain>
    </source>
</reference>
<dbReference type="RefSeq" id="WP_206597064.1">
    <property type="nucleotide sequence ID" value="NZ_JAFKCS010000603.1"/>
</dbReference>
<gene>
    <name evidence="2" type="ORF">J0A65_25880</name>
</gene>
<dbReference type="Pfam" id="PF11997">
    <property type="entry name" value="DUF3492"/>
    <property type="match status" value="1"/>
</dbReference>
<dbReference type="EMBL" id="JAFKCS010000603">
    <property type="protein sequence ID" value="MBN7823322.1"/>
    <property type="molecule type" value="Genomic_DNA"/>
</dbReference>
<sequence>MSEKTTVPDVQNVDICLLLEGTWPYVRGGVSSWINQLILGL</sequence>
<dbReference type="Proteomes" id="UP000663992">
    <property type="component" value="Unassembled WGS sequence"/>
</dbReference>
<accession>A0ABS3D1T7</accession>
<proteinExistence type="predicted"/>
<comment type="caution">
    <text evidence="2">The sequence shown here is derived from an EMBL/GenBank/DDBJ whole genome shotgun (WGS) entry which is preliminary data.</text>
</comment>
<evidence type="ECO:0000313" key="2">
    <source>
        <dbReference type="EMBL" id="MBN7823322.1"/>
    </source>
</evidence>
<dbReference type="InterPro" id="IPR022622">
    <property type="entry name" value="DUF3492"/>
</dbReference>
<keyword evidence="3" id="KW-1185">Reference proteome</keyword>
<name>A0ABS3D1T7_9ALTE</name>